<comment type="caution">
    <text evidence="1">The sequence shown here is derived from an EMBL/GenBank/DDBJ whole genome shotgun (WGS) entry which is preliminary data.</text>
</comment>
<evidence type="ECO:0000313" key="2">
    <source>
        <dbReference type="Proteomes" id="UP000216779"/>
    </source>
</evidence>
<dbReference type="EMBL" id="NCBC01000174">
    <property type="protein sequence ID" value="OYV81228.1"/>
    <property type="molecule type" value="Genomic_DNA"/>
</dbReference>
<name>A0A257T6P2_9PROT</name>
<protein>
    <submittedName>
        <fullName evidence="1">Uncharacterized protein</fullName>
    </submittedName>
</protein>
<accession>A0A257T6P2</accession>
<organism evidence="1 2">
    <name type="scientific">Acidithiobacillus ferrivorans</name>
    <dbReference type="NCBI Taxonomy" id="160808"/>
    <lineage>
        <taxon>Bacteria</taxon>
        <taxon>Pseudomonadati</taxon>
        <taxon>Pseudomonadota</taxon>
        <taxon>Acidithiobacillia</taxon>
        <taxon>Acidithiobacillales</taxon>
        <taxon>Acidithiobacillaceae</taxon>
        <taxon>Acidithiobacillus</taxon>
    </lineage>
</organism>
<evidence type="ECO:0000313" key="1">
    <source>
        <dbReference type="EMBL" id="OYV81228.1"/>
    </source>
</evidence>
<gene>
    <name evidence="1" type="ORF">B7Z70_06225</name>
</gene>
<feature type="non-terminal residue" evidence="1">
    <location>
        <position position="72"/>
    </location>
</feature>
<dbReference type="AlphaFoldDB" id="A0A257T6P2"/>
<sequence length="72" mass="8106">MPDKPRPLSTIRMPGDVHVFTLAEARALFPLIQRITAAAHQELHPIAASLRAGVAQRSELERLEQRYEAIIH</sequence>
<reference evidence="1 2" key="1">
    <citation type="submission" date="2017-03" db="EMBL/GenBank/DDBJ databases">
        <title>Lifting the veil on microbial sulfur biogeochemistry in mining wastewaters.</title>
        <authorList>
            <person name="Kantor R.S."/>
            <person name="Colenbrander Nelson T."/>
            <person name="Marshall S."/>
            <person name="Bennett D."/>
            <person name="Apte S."/>
            <person name="Camacho D."/>
            <person name="Thomas B.C."/>
            <person name="Warren L.A."/>
            <person name="Banfield J.F."/>
        </authorList>
    </citation>
    <scope>NUCLEOTIDE SEQUENCE [LARGE SCALE GENOMIC DNA]</scope>
    <source>
        <strain evidence="1">21-59-9</strain>
    </source>
</reference>
<proteinExistence type="predicted"/>
<dbReference type="Proteomes" id="UP000216779">
    <property type="component" value="Unassembled WGS sequence"/>
</dbReference>